<reference evidence="1 2" key="1">
    <citation type="submission" date="2023-10" db="EMBL/GenBank/DDBJ databases">
        <title>Comparative genomics analysis reveals potential genetic determinants of host preference in Cryptosporidium xiaoi.</title>
        <authorList>
            <person name="Xiao L."/>
            <person name="Li J."/>
        </authorList>
    </citation>
    <scope>NUCLEOTIDE SEQUENCE [LARGE SCALE GENOMIC DNA]</scope>
    <source>
        <strain evidence="1 2">52996</strain>
    </source>
</reference>
<name>A0AAV9Y372_9CRYT</name>
<sequence length="1038" mass="122459">MGIKEERSNKKKRPHLNSNLHLFNSTETQVESKRIRVPFQRSASDDKENKYSKCHMLLNDRLNSIFQNNEYCRRQVADDLFKILKSNPEVIHENIDRVISTISTCWVDVDSQVRKLTYKITLELLNSGNIRFVSPFSDFLYMQIKNTLSHVRSDIRLDGLSFLNDYLFSDFGGYKKKFINLKYILGWSPLVCRIANTDLCRTFNGMYIVISIVREIVRQIFLNTENDEFFLYANLSSIKSITTQLYDIIINLSFEVISKREQKYDNISTSIFNINGNKREKNEKYGIKIKRTLIPNIPPDIPNDLDSIMSFLTSSVLITLYYISKLGFDFDSNLSKVIKILNSFKKLHKEIVSNSTFEEKESIFLIESLSLIKLFSSHVAYIITEQNVIINDFVHLFYEFIKKYLYFGNYYKKDLFGENQSNIFHRVFLLEIETMNINFEETSSIKEFCTPEKYIFFELLNVVLNLQKIIFSSKNPNFNDLEINNPFTKEDVDQINNLLCKSSISLDLSCEKMKFGDIILSLLIVIFVGKDEWIYNNKQFTIFIFNTLIIFPLIFNKIGYRQEYIFYGKYSHWNILEGIMFYTNSQCLNLTRKNEPTKNEILLARLFISRVPKLIYILFNLSINERKKLPINIICNLFTVICDYFTDNMACSVKDESLSLDVSKGLMSLFIISIKFPNNEQCSIISYLPFKIQKKIISTIPNWTTISNKFISLILKEVLSFLKNKTKISFSFYVLKTLISGTDDLLLSLEMKMSIISKIVNCCECSNILKFQLFSTISESLIRLFEAYFYSPNEKRGLFYLFFKYWFVPLNEKLKILYDSTNFQENTLIFLITVVSKISDFPTDLSIREGKISHKILIPEVLSYIIYNSVGKFFYLDYPLNFIEIANINFIYDTLIIDYSNFMGERRIEEIKKIFPVEKLRHPIYYIILTFRSSGCFFNEDDLIYSESFRFNSIASILDYVLEKHLNKNEKITKKEYNNISIFTLISLWWLSISNLFHNYIMERKDLIKLIEEFFQKNNQHEYMIIFNHIQNKIQTVK</sequence>
<evidence type="ECO:0000313" key="1">
    <source>
        <dbReference type="EMBL" id="KAK6591129.1"/>
    </source>
</evidence>
<comment type="caution">
    <text evidence="1">The sequence shown here is derived from an EMBL/GenBank/DDBJ whole genome shotgun (WGS) entry which is preliminary data.</text>
</comment>
<dbReference type="EMBL" id="JAWDEY010000002">
    <property type="protein sequence ID" value="KAK6591129.1"/>
    <property type="molecule type" value="Genomic_DNA"/>
</dbReference>
<organism evidence="1 2">
    <name type="scientific">Cryptosporidium xiaoi</name>
    <dbReference type="NCBI Taxonomy" id="659607"/>
    <lineage>
        <taxon>Eukaryota</taxon>
        <taxon>Sar</taxon>
        <taxon>Alveolata</taxon>
        <taxon>Apicomplexa</taxon>
        <taxon>Conoidasida</taxon>
        <taxon>Coccidia</taxon>
        <taxon>Eucoccidiorida</taxon>
        <taxon>Eimeriorina</taxon>
        <taxon>Cryptosporidiidae</taxon>
        <taxon>Cryptosporidium</taxon>
    </lineage>
</organism>
<dbReference type="Proteomes" id="UP001311799">
    <property type="component" value="Unassembled WGS sequence"/>
</dbReference>
<dbReference type="AlphaFoldDB" id="A0AAV9Y372"/>
<proteinExistence type="predicted"/>
<gene>
    <name evidence="1" type="ORF">RS030_111726</name>
</gene>
<keyword evidence="2" id="KW-1185">Reference proteome</keyword>
<protein>
    <submittedName>
        <fullName evidence="1">Uncharacterized protein</fullName>
    </submittedName>
</protein>
<evidence type="ECO:0000313" key="2">
    <source>
        <dbReference type="Proteomes" id="UP001311799"/>
    </source>
</evidence>
<accession>A0AAV9Y372</accession>